<organism evidence="2 3">
    <name type="scientific">Limnobacter litoralis</name>
    <dbReference type="NCBI Taxonomy" id="481366"/>
    <lineage>
        <taxon>Bacteria</taxon>
        <taxon>Pseudomonadati</taxon>
        <taxon>Pseudomonadota</taxon>
        <taxon>Betaproteobacteria</taxon>
        <taxon>Burkholderiales</taxon>
        <taxon>Burkholderiaceae</taxon>
        <taxon>Limnobacter</taxon>
    </lineage>
</organism>
<proteinExistence type="predicted"/>
<reference evidence="3" key="1">
    <citation type="journal article" date="2019" name="Int. J. Syst. Evol. Microbiol.">
        <title>The Global Catalogue of Microorganisms (GCM) 10K type strain sequencing project: providing services to taxonomists for standard genome sequencing and annotation.</title>
        <authorList>
            <consortium name="The Broad Institute Genomics Platform"/>
            <consortium name="The Broad Institute Genome Sequencing Center for Infectious Disease"/>
            <person name="Wu L."/>
            <person name="Ma J."/>
        </authorList>
    </citation>
    <scope>NUCLEOTIDE SEQUENCE [LARGE SCALE GENOMIC DNA]</scope>
    <source>
        <strain evidence="3">NBRC 105857</strain>
    </source>
</reference>
<keyword evidence="3" id="KW-1185">Reference proteome</keyword>
<evidence type="ECO:0008006" key="4">
    <source>
        <dbReference type="Google" id="ProtNLM"/>
    </source>
</evidence>
<dbReference type="PANTHER" id="PTHR39456">
    <property type="entry name" value="METAL-DEPENDENT HYDROLASE"/>
    <property type="match status" value="1"/>
</dbReference>
<name>A0ABQ5YYB1_9BURK</name>
<evidence type="ECO:0000313" key="2">
    <source>
        <dbReference type="EMBL" id="GLR27482.1"/>
    </source>
</evidence>
<protein>
    <recommendedName>
        <fullName evidence="4">Metal-dependent hydrolase</fullName>
    </recommendedName>
</protein>
<gene>
    <name evidence="2" type="ORF">GCM10007875_25730</name>
</gene>
<dbReference type="Pfam" id="PF10118">
    <property type="entry name" value="Metal_hydrol"/>
    <property type="match status" value="1"/>
</dbReference>
<dbReference type="InterPro" id="IPR016516">
    <property type="entry name" value="UCP07580"/>
</dbReference>
<dbReference type="PIRSF" id="PIRSF007580">
    <property type="entry name" value="UCP07580"/>
    <property type="match status" value="1"/>
</dbReference>
<feature type="transmembrane region" description="Helical" evidence="1">
    <location>
        <begin position="195"/>
        <end position="217"/>
    </location>
</feature>
<dbReference type="Proteomes" id="UP001156664">
    <property type="component" value="Unassembled WGS sequence"/>
</dbReference>
<sequence length="280" mass="31589">MPLTFQPVSTHQKGAAFPVRRMDFDFHDINPVFIKSNPVSSALWTAFQAYFPEGEQFFVDSVRTFKSQITDEQLKRDVSAFIGQEAMHGKEHRTANEALAARGIHVEGLDKAALWVRKRANRYLPKRLRLAMTAAAEHYTGVIAHQIAHHPDFLNSVTDPKIRQLILWHAMEETEHRAVAFDLYQHAARGYLTRALGMAVVSAGIGPVVLLGMINCLRQQKELGNTQAWKEFAKDYFSPGGFFSAAIPELVKYFKPGFHPNDQGPEMTLAVFRRELGLQA</sequence>
<evidence type="ECO:0000256" key="1">
    <source>
        <dbReference type="SAM" id="Phobius"/>
    </source>
</evidence>
<dbReference type="PANTHER" id="PTHR39456:SF1">
    <property type="entry name" value="METAL-DEPENDENT HYDROLASE"/>
    <property type="match status" value="1"/>
</dbReference>
<keyword evidence="1" id="KW-0812">Transmembrane</keyword>
<keyword evidence="1" id="KW-0472">Membrane</keyword>
<comment type="caution">
    <text evidence="2">The sequence shown here is derived from an EMBL/GenBank/DDBJ whole genome shotgun (WGS) entry which is preliminary data.</text>
</comment>
<accession>A0ABQ5YYB1</accession>
<keyword evidence="1" id="KW-1133">Transmembrane helix</keyword>
<evidence type="ECO:0000313" key="3">
    <source>
        <dbReference type="Proteomes" id="UP001156664"/>
    </source>
</evidence>
<dbReference type="RefSeq" id="WP_284282289.1">
    <property type="nucleotide sequence ID" value="NZ_BSOJ01000032.1"/>
</dbReference>
<dbReference type="EMBL" id="BSOJ01000032">
    <property type="protein sequence ID" value="GLR27482.1"/>
    <property type="molecule type" value="Genomic_DNA"/>
</dbReference>